<protein>
    <submittedName>
        <fullName evidence="1">Phosphohydrolase</fullName>
    </submittedName>
</protein>
<organism evidence="1 2">
    <name type="scientific">Paraburkholderia bengalensis</name>
    <dbReference type="NCBI Taxonomy" id="2747562"/>
    <lineage>
        <taxon>Bacteria</taxon>
        <taxon>Pseudomonadati</taxon>
        <taxon>Pseudomonadota</taxon>
        <taxon>Betaproteobacteria</taxon>
        <taxon>Burkholderiales</taxon>
        <taxon>Burkholderiaceae</taxon>
        <taxon>Paraburkholderia</taxon>
    </lineage>
</organism>
<dbReference type="Gene3D" id="1.10.3210.10">
    <property type="entry name" value="Hypothetical protein af1432"/>
    <property type="match status" value="1"/>
</dbReference>
<proteinExistence type="predicted"/>
<gene>
    <name evidence="1" type="ORF">H3V53_25585</name>
</gene>
<evidence type="ECO:0000313" key="1">
    <source>
        <dbReference type="EMBL" id="MEI6000443.1"/>
    </source>
</evidence>
<name>A0ABU8IYV0_9BURK</name>
<comment type="caution">
    <text evidence="1">The sequence shown here is derived from an EMBL/GenBank/DDBJ whole genome shotgun (WGS) entry which is preliminary data.</text>
</comment>
<dbReference type="PANTHER" id="PTHR35569">
    <property type="entry name" value="CYANAMIDE HYDRATASE DDI2-RELATED"/>
    <property type="match status" value="1"/>
</dbReference>
<reference evidence="1 2" key="1">
    <citation type="journal article" date="2022" name="Arch. Microbiol.">
        <title>Paraburkholderia bengalensis sp. nov. isolated from roots of Oryza sativa, IR64.</title>
        <authorList>
            <person name="Nag P."/>
            <person name="Mondal N."/>
            <person name="Sarkar J."/>
            <person name="Das S."/>
        </authorList>
    </citation>
    <scope>NUCLEOTIDE SEQUENCE [LARGE SCALE GENOMIC DNA]</scope>
    <source>
        <strain evidence="1 2">IR64_4_BI</strain>
    </source>
</reference>
<dbReference type="SUPFAM" id="SSF109604">
    <property type="entry name" value="HD-domain/PDEase-like"/>
    <property type="match status" value="1"/>
</dbReference>
<evidence type="ECO:0000313" key="2">
    <source>
        <dbReference type="Proteomes" id="UP001386437"/>
    </source>
</evidence>
<dbReference type="EMBL" id="JACFYJ010000051">
    <property type="protein sequence ID" value="MEI6000443.1"/>
    <property type="molecule type" value="Genomic_DNA"/>
</dbReference>
<sequence>MKMSVAGVELPDSALAQAAFHYVRGVESAMLLHHAQRAFFFGALTGYRESRTFDAELLYVGALFHNVGLHARFDRSPNRFEVDSANEARNFLRAHCVDESAAADVWNAIALHTTPGIPEHMSALVALVGAGVQMDVRGARYHEFTMQQRDAIVQAFPRERGFKTKLIDVYARGMEHRPVTTFGTVNADVLDRWDPDYRRLNFCGLVLGSEWPN</sequence>
<accession>A0ABU8IYV0</accession>
<keyword evidence="2" id="KW-1185">Reference proteome</keyword>
<dbReference type="RefSeq" id="WP_054921290.1">
    <property type="nucleotide sequence ID" value="NZ_JACFYJ010000051.1"/>
</dbReference>
<dbReference type="Proteomes" id="UP001386437">
    <property type="component" value="Unassembled WGS sequence"/>
</dbReference>
<dbReference type="PANTHER" id="PTHR35569:SF1">
    <property type="entry name" value="CYANAMIDE HYDRATASE DDI2-RELATED"/>
    <property type="match status" value="1"/>
</dbReference>